<evidence type="ECO:0000313" key="21">
    <source>
        <dbReference type="Proteomes" id="UP001606099"/>
    </source>
</evidence>
<name>A0ABW7FWJ6_9BURK</name>
<feature type="transmembrane region" description="Helical" evidence="18">
    <location>
        <begin position="290"/>
        <end position="310"/>
    </location>
</feature>
<dbReference type="InterPro" id="IPR035671">
    <property type="entry name" value="DsbD_gamma"/>
</dbReference>
<comment type="function">
    <text evidence="18">Required to facilitate the formation of correct disulfide bonds in some periplasmic proteins and for the assembly of the periplasmic c-type cytochromes. Acts by transferring electrons from cytoplasmic thioredoxin to the periplasm. This transfer involves a cascade of disulfide bond formation and reduction steps.</text>
</comment>
<organism evidence="20 21">
    <name type="scientific">Roseateles rivi</name>
    <dbReference type="NCBI Taxonomy" id="3299028"/>
    <lineage>
        <taxon>Bacteria</taxon>
        <taxon>Pseudomonadati</taxon>
        <taxon>Pseudomonadota</taxon>
        <taxon>Betaproteobacteria</taxon>
        <taxon>Burkholderiales</taxon>
        <taxon>Sphaerotilaceae</taxon>
        <taxon>Roseateles</taxon>
    </lineage>
</organism>
<comment type="catalytic activity">
    <reaction evidence="16 18">
        <text>[protein]-dithiol + NAD(+) = [protein]-disulfide + NADH + H(+)</text>
        <dbReference type="Rhea" id="RHEA:18749"/>
        <dbReference type="Rhea" id="RHEA-COMP:10593"/>
        <dbReference type="Rhea" id="RHEA-COMP:10594"/>
        <dbReference type="ChEBI" id="CHEBI:15378"/>
        <dbReference type="ChEBI" id="CHEBI:29950"/>
        <dbReference type="ChEBI" id="CHEBI:50058"/>
        <dbReference type="ChEBI" id="CHEBI:57540"/>
        <dbReference type="ChEBI" id="CHEBI:57945"/>
        <dbReference type="EC" id="1.8.1.8"/>
    </reaction>
</comment>
<evidence type="ECO:0000256" key="11">
    <source>
        <dbReference type="ARBA" id="ARBA00023002"/>
    </source>
</evidence>
<reference evidence="20 21" key="1">
    <citation type="submission" date="2024-08" db="EMBL/GenBank/DDBJ databases">
        <authorList>
            <person name="Lu H."/>
        </authorList>
    </citation>
    <scope>NUCLEOTIDE SEQUENCE [LARGE SCALE GENOMIC DNA]</scope>
    <source>
        <strain evidence="20 21">BYS180W</strain>
    </source>
</reference>
<evidence type="ECO:0000256" key="18">
    <source>
        <dbReference type="HAMAP-Rule" id="MF_00399"/>
    </source>
</evidence>
<dbReference type="EMBL" id="JBIGHZ010000004">
    <property type="protein sequence ID" value="MFG6448681.1"/>
    <property type="molecule type" value="Genomic_DNA"/>
</dbReference>
<evidence type="ECO:0000256" key="15">
    <source>
        <dbReference type="ARBA" id="ARBA00023284"/>
    </source>
</evidence>
<evidence type="ECO:0000256" key="13">
    <source>
        <dbReference type="ARBA" id="ARBA00023136"/>
    </source>
</evidence>
<dbReference type="NCBIfam" id="NF001419">
    <property type="entry name" value="PRK00293.1"/>
    <property type="match status" value="1"/>
</dbReference>
<dbReference type="CDD" id="cd02953">
    <property type="entry name" value="DsbDgamma"/>
    <property type="match status" value="1"/>
</dbReference>
<sequence precursor="true">MNSVRQYWVALLVRLFGLLFCLFCVGGQVQAAEPMNPEDAFKLGVQVLDTERVRLTFEIAPGYYMYKEQFKFSAQGQDLVVAQWPEAKRKFDETYQKEVETYRGRLSLEVKLAQAASGAAVQMAVTGQGCADLGLCYPPITSNVVLPGKGADGAAQPLSITASPEAMGGFGVLAAVAADKTVNESGAVSPQVADGRESGGLGSILQSGHWAAVVGGFFVAGLLLSFTPCVLPMLPILSSIIVGQGTSVSRLRGGALAASYSLGMALVYTALGVAAGLAGEGLAAHLQKPWVLVLFALMLVGASLSMFGVYEIQLPARFTGGVNDATQKLPPGRVLSVLGMGGLSALIVSPCVAAPLAGALLYISQTRDVWLGGMALFSLAAGMSVPLLLLGVSAGTLLPRAGPWMEGVKYFFGIVLLAVALWTVQPVLAPEVAQLLWGVLLVIWAASLGLFHSNEPHAPKTWVRKTVALLAAVVGVAQFIGAATGGTDPLRPLAPFKGVASATPSAAVAAKLNFRLVKTEQELDEILRTAGQPVMLDFYADWCVSCKEMERFTFSDARVQATLSKALLLKADVTANNADDRALLRRFKLFGPPGILFFDAKGQELAGSRVIGFQDAERFLQSLGQAGL</sequence>
<dbReference type="InterPro" id="IPR003834">
    <property type="entry name" value="Cyt_c_assmbl_TM_dom"/>
</dbReference>
<dbReference type="SUPFAM" id="SSF74863">
    <property type="entry name" value="Thiol:disulfide interchange protein DsbD, N-terminal domain (DsbD-alpha)"/>
    <property type="match status" value="1"/>
</dbReference>
<keyword evidence="10 18" id="KW-1133">Transmembrane helix</keyword>
<dbReference type="Pfam" id="PF11412">
    <property type="entry name" value="DsbD_N"/>
    <property type="match status" value="1"/>
</dbReference>
<feature type="transmembrane region" description="Helical" evidence="18">
    <location>
        <begin position="410"/>
        <end position="429"/>
    </location>
</feature>
<comment type="catalytic activity">
    <reaction evidence="17 18">
        <text>[protein]-dithiol + NADP(+) = [protein]-disulfide + NADPH + H(+)</text>
        <dbReference type="Rhea" id="RHEA:18753"/>
        <dbReference type="Rhea" id="RHEA-COMP:10593"/>
        <dbReference type="Rhea" id="RHEA-COMP:10594"/>
        <dbReference type="ChEBI" id="CHEBI:15378"/>
        <dbReference type="ChEBI" id="CHEBI:29950"/>
        <dbReference type="ChEBI" id="CHEBI:50058"/>
        <dbReference type="ChEBI" id="CHEBI:57783"/>
        <dbReference type="ChEBI" id="CHEBI:58349"/>
        <dbReference type="EC" id="1.8.1.8"/>
    </reaction>
</comment>
<evidence type="ECO:0000256" key="5">
    <source>
        <dbReference type="ARBA" id="ARBA00022519"/>
    </source>
</evidence>
<dbReference type="PANTHER" id="PTHR32234">
    <property type="entry name" value="THIOL:DISULFIDE INTERCHANGE PROTEIN DSBD"/>
    <property type="match status" value="1"/>
</dbReference>
<accession>A0ABW7FWJ6</accession>
<keyword evidence="6 18" id="KW-0812">Transmembrane</keyword>
<dbReference type="Proteomes" id="UP001606099">
    <property type="component" value="Unassembled WGS sequence"/>
</dbReference>
<dbReference type="InterPro" id="IPR036249">
    <property type="entry name" value="Thioredoxin-like_sf"/>
</dbReference>
<evidence type="ECO:0000256" key="16">
    <source>
        <dbReference type="ARBA" id="ARBA00047388"/>
    </source>
</evidence>
<keyword evidence="12 18" id="KW-0520">NAD</keyword>
<dbReference type="InterPro" id="IPR022910">
    <property type="entry name" value="Thiol_diS_interchange_DbsD"/>
</dbReference>
<evidence type="ECO:0000313" key="20">
    <source>
        <dbReference type="EMBL" id="MFG6448681.1"/>
    </source>
</evidence>
<dbReference type="Gene3D" id="2.60.40.1250">
    <property type="entry name" value="Thiol:disulfide interchange protein DsbD, N-terminal domain"/>
    <property type="match status" value="1"/>
</dbReference>
<keyword evidence="3 18" id="KW-0813">Transport</keyword>
<feature type="disulfide bond" description="Redox-active" evidence="18">
    <location>
        <begin position="130"/>
        <end position="136"/>
    </location>
</feature>
<keyword evidence="15 18" id="KW-0676">Redox-active center</keyword>
<protein>
    <recommendedName>
        <fullName evidence="18">Thiol:disulfide interchange protein DsbD</fullName>
        <ecNumber evidence="18">1.8.1.8</ecNumber>
    </recommendedName>
    <alternativeName>
        <fullName evidence="18">Protein-disulfide reductase</fullName>
        <shortName evidence="18">Disulfide reductase</shortName>
    </alternativeName>
</protein>
<evidence type="ECO:0000256" key="6">
    <source>
        <dbReference type="ARBA" id="ARBA00022692"/>
    </source>
</evidence>
<dbReference type="InterPro" id="IPR013766">
    <property type="entry name" value="Thioredoxin_domain"/>
</dbReference>
<feature type="transmembrane region" description="Helical" evidence="18">
    <location>
        <begin position="466"/>
        <end position="486"/>
    </location>
</feature>
<keyword evidence="7 18" id="KW-0732">Signal</keyword>
<evidence type="ECO:0000256" key="17">
    <source>
        <dbReference type="ARBA" id="ARBA00047804"/>
    </source>
</evidence>
<dbReference type="PROSITE" id="PS00194">
    <property type="entry name" value="THIOREDOXIN_1"/>
    <property type="match status" value="1"/>
</dbReference>
<feature type="transmembrane region" description="Helical" evidence="18">
    <location>
        <begin position="435"/>
        <end position="454"/>
    </location>
</feature>
<evidence type="ECO:0000256" key="14">
    <source>
        <dbReference type="ARBA" id="ARBA00023157"/>
    </source>
</evidence>
<proteinExistence type="inferred from homology"/>
<dbReference type="GO" id="GO:0047134">
    <property type="term" value="F:protein-disulfide reductase [NAD(P)H] activity"/>
    <property type="evidence" value="ECO:0007669"/>
    <property type="project" value="UniProtKB-EC"/>
</dbReference>
<dbReference type="Pfam" id="PF13899">
    <property type="entry name" value="Thioredoxin_7"/>
    <property type="match status" value="1"/>
</dbReference>
<evidence type="ECO:0000256" key="7">
    <source>
        <dbReference type="ARBA" id="ARBA00022729"/>
    </source>
</evidence>
<feature type="disulfide bond" description="Redox-active" evidence="18">
    <location>
        <begin position="229"/>
        <end position="351"/>
    </location>
</feature>
<dbReference type="RefSeq" id="WP_394461150.1">
    <property type="nucleotide sequence ID" value="NZ_JBIGHZ010000004.1"/>
</dbReference>
<comment type="subcellular location">
    <subcellularLocation>
        <location evidence="1 18">Cell inner membrane</location>
        <topology evidence="1 18">Multi-pass membrane protein</topology>
    </subcellularLocation>
</comment>
<gene>
    <name evidence="18 20" type="primary">dsbD</name>
    <name evidence="20" type="ORF">ACG0Z6_10585</name>
</gene>
<comment type="caution">
    <text evidence="20">The sequence shown here is derived from an EMBL/GenBank/DDBJ whole genome shotgun (WGS) entry which is preliminary data.</text>
</comment>
<evidence type="ECO:0000256" key="2">
    <source>
        <dbReference type="ARBA" id="ARBA00007241"/>
    </source>
</evidence>
<feature type="transmembrane region" description="Helical" evidence="18">
    <location>
        <begin position="369"/>
        <end position="398"/>
    </location>
</feature>
<feature type="signal peptide" evidence="18">
    <location>
        <begin position="1"/>
        <end position="31"/>
    </location>
</feature>
<dbReference type="EC" id="1.8.1.8" evidence="18"/>
<evidence type="ECO:0000256" key="9">
    <source>
        <dbReference type="ARBA" id="ARBA00022982"/>
    </source>
</evidence>
<dbReference type="InterPro" id="IPR028250">
    <property type="entry name" value="DsbDN"/>
</dbReference>
<comment type="similarity">
    <text evidence="2 18">Belongs to the thioredoxin family. DsbD subfamily.</text>
</comment>
<evidence type="ECO:0000256" key="10">
    <source>
        <dbReference type="ARBA" id="ARBA00022989"/>
    </source>
</evidence>
<keyword evidence="21" id="KW-1185">Reference proteome</keyword>
<feature type="disulfide bond" description="Redox-active" evidence="18">
    <location>
        <begin position="543"/>
        <end position="546"/>
    </location>
</feature>
<keyword evidence="11 18" id="KW-0560">Oxidoreductase</keyword>
<evidence type="ECO:0000256" key="1">
    <source>
        <dbReference type="ARBA" id="ARBA00004429"/>
    </source>
</evidence>
<feature type="domain" description="Thioredoxin" evidence="19">
    <location>
        <begin position="497"/>
        <end position="628"/>
    </location>
</feature>
<keyword evidence="4 18" id="KW-1003">Cell membrane</keyword>
<keyword evidence="8 18" id="KW-0201">Cytochrome c-type biogenesis</keyword>
<feature type="transmembrane region" description="Helical" evidence="18">
    <location>
        <begin position="255"/>
        <end position="278"/>
    </location>
</feature>
<keyword evidence="5 18" id="KW-0997">Cell inner membrane</keyword>
<dbReference type="SUPFAM" id="SSF52833">
    <property type="entry name" value="Thioredoxin-like"/>
    <property type="match status" value="1"/>
</dbReference>
<feature type="transmembrane region" description="Helical" evidence="18">
    <location>
        <begin position="337"/>
        <end position="363"/>
    </location>
</feature>
<dbReference type="Pfam" id="PF02683">
    <property type="entry name" value="DsbD_TM"/>
    <property type="match status" value="1"/>
</dbReference>
<dbReference type="HAMAP" id="MF_00399">
    <property type="entry name" value="DbsD"/>
    <property type="match status" value="1"/>
</dbReference>
<dbReference type="PANTHER" id="PTHR32234:SF0">
    <property type="entry name" value="THIOL:DISULFIDE INTERCHANGE PROTEIN DSBD"/>
    <property type="match status" value="1"/>
</dbReference>
<keyword evidence="9 18" id="KW-0249">Electron transport</keyword>
<dbReference type="InterPro" id="IPR036929">
    <property type="entry name" value="DsbDN_sf"/>
</dbReference>
<keyword evidence="14 18" id="KW-1015">Disulfide bond</keyword>
<evidence type="ECO:0000256" key="12">
    <source>
        <dbReference type="ARBA" id="ARBA00023027"/>
    </source>
</evidence>
<dbReference type="InterPro" id="IPR017937">
    <property type="entry name" value="Thioredoxin_CS"/>
</dbReference>
<dbReference type="Gene3D" id="3.40.30.10">
    <property type="entry name" value="Glutaredoxin"/>
    <property type="match status" value="1"/>
</dbReference>
<keyword evidence="13 18" id="KW-0472">Membrane</keyword>
<evidence type="ECO:0000259" key="19">
    <source>
        <dbReference type="PROSITE" id="PS51352"/>
    </source>
</evidence>
<feature type="chain" id="PRO_5044937930" description="Thiol:disulfide interchange protein DsbD" evidence="18">
    <location>
        <begin position="32"/>
        <end position="628"/>
    </location>
</feature>
<evidence type="ECO:0000256" key="8">
    <source>
        <dbReference type="ARBA" id="ARBA00022748"/>
    </source>
</evidence>
<dbReference type="PROSITE" id="PS51352">
    <property type="entry name" value="THIOREDOXIN_2"/>
    <property type="match status" value="1"/>
</dbReference>
<evidence type="ECO:0000256" key="4">
    <source>
        <dbReference type="ARBA" id="ARBA00022475"/>
    </source>
</evidence>
<feature type="transmembrane region" description="Helical" evidence="18">
    <location>
        <begin position="210"/>
        <end position="234"/>
    </location>
</feature>
<evidence type="ECO:0000256" key="3">
    <source>
        <dbReference type="ARBA" id="ARBA00022448"/>
    </source>
</evidence>